<dbReference type="FunFam" id="4.10.60.10:FF:000022">
    <property type="entry name" value="Serine/arginine-rich splicing factor RS2Z32"/>
    <property type="match status" value="1"/>
</dbReference>
<dbReference type="GO" id="GO:0008270">
    <property type="term" value="F:zinc ion binding"/>
    <property type="evidence" value="ECO:0007669"/>
    <property type="project" value="UniProtKB-KW"/>
</dbReference>
<keyword evidence="2" id="KW-0747">Spliceosome</keyword>
<keyword evidence="1" id="KW-0507">mRNA processing</keyword>
<dbReference type="Gene3D" id="4.10.60.10">
    <property type="entry name" value="Zinc finger, CCHC-type"/>
    <property type="match status" value="2"/>
</dbReference>
<evidence type="ECO:0000259" key="6">
    <source>
        <dbReference type="PROSITE" id="PS50158"/>
    </source>
</evidence>
<comment type="caution">
    <text evidence="7">The sequence shown here is derived from an EMBL/GenBank/DDBJ whole genome shotgun (WGS) entry which is preliminary data.</text>
</comment>
<sequence length="391" mass="44918">MPRYDDRHSNTRLYVGHLSSRTRSRDLESLFRRYGRLLPNLEVNGERVALVEFLAECLGDFGDCFCDVIACFYGIANNLKLVVRDVDMKHDYAFVVCLNSQLFSHCLLMNEFSDPRDADDARYGLNGRKFDGSHIVVEFAKGVPRGSREYMGRGPPPGSGRCFNCGIDGHWARDCKAGDWKNKCYRCGERGHIERNCQNSPKKLKPGRSYSRSPSPRRGRSRSRSYSRSRRASEATEWFIELTVHKWKLCVRKSRSRSPPRRERIIERGEKRARSYSRSPEPNKGTPPPSKARKRSPTPEEEVEDMMRERDSPSPHRERLATEQDRSEYSESPRANSRSPERESPAAERHQSPSEANGHSRSPSPRDERSPVDDDDDDDDNHRSPRGSESP</sequence>
<dbReference type="AlphaFoldDB" id="A0A7J0GK13"/>
<dbReference type="InterPro" id="IPR012677">
    <property type="entry name" value="Nucleotide-bd_a/b_plait_sf"/>
</dbReference>
<dbReference type="GO" id="GO:0006397">
    <property type="term" value="P:mRNA processing"/>
    <property type="evidence" value="ECO:0007669"/>
    <property type="project" value="UniProtKB-KW"/>
</dbReference>
<dbReference type="GO" id="GO:0003676">
    <property type="term" value="F:nucleic acid binding"/>
    <property type="evidence" value="ECO:0007669"/>
    <property type="project" value="InterPro"/>
</dbReference>
<feature type="domain" description="CCHC-type" evidence="6">
    <location>
        <begin position="161"/>
        <end position="176"/>
    </location>
</feature>
<feature type="region of interest" description="Disordered" evidence="5">
    <location>
        <begin position="252"/>
        <end position="391"/>
    </location>
</feature>
<feature type="domain" description="CCHC-type" evidence="6">
    <location>
        <begin position="183"/>
        <end position="199"/>
    </location>
</feature>
<dbReference type="Gene3D" id="3.30.70.330">
    <property type="match status" value="1"/>
</dbReference>
<dbReference type="Proteomes" id="UP000585474">
    <property type="component" value="Unassembled WGS sequence"/>
</dbReference>
<dbReference type="InterPro" id="IPR036875">
    <property type="entry name" value="Znf_CCHC_sf"/>
</dbReference>
<evidence type="ECO:0000256" key="1">
    <source>
        <dbReference type="ARBA" id="ARBA00022664"/>
    </source>
</evidence>
<feature type="compositionally biased region" description="Basic and acidic residues" evidence="5">
    <location>
        <begin position="339"/>
        <end position="352"/>
    </location>
</feature>
<evidence type="ECO:0000313" key="8">
    <source>
        <dbReference type="Proteomes" id="UP000585474"/>
    </source>
</evidence>
<feature type="compositionally biased region" description="Basic residues" evidence="5">
    <location>
        <begin position="215"/>
        <end position="230"/>
    </location>
</feature>
<feature type="compositionally biased region" description="Basic and acidic residues" evidence="5">
    <location>
        <begin position="305"/>
        <end position="331"/>
    </location>
</feature>
<evidence type="ECO:0000256" key="4">
    <source>
        <dbReference type="PROSITE-ProRule" id="PRU00047"/>
    </source>
</evidence>
<dbReference type="GO" id="GO:0005681">
    <property type="term" value="C:spliceosomal complex"/>
    <property type="evidence" value="ECO:0007669"/>
    <property type="project" value="UniProtKB-KW"/>
</dbReference>
<accession>A0A7J0GK13</accession>
<dbReference type="FunFam" id="4.10.60.10:FF:000003">
    <property type="entry name" value="serine/arginine-rich splicing factor RS2Z32-like isoform X1"/>
    <property type="match status" value="1"/>
</dbReference>
<keyword evidence="4" id="KW-0479">Metal-binding</keyword>
<feature type="compositionally biased region" description="Basic and acidic residues" evidence="5">
    <location>
        <begin position="260"/>
        <end position="273"/>
    </location>
</feature>
<keyword evidence="4" id="KW-0862">Zinc</keyword>
<dbReference type="GO" id="GO:0008380">
    <property type="term" value="P:RNA splicing"/>
    <property type="evidence" value="ECO:0007669"/>
    <property type="project" value="UniProtKB-KW"/>
</dbReference>
<dbReference type="InterPro" id="IPR050907">
    <property type="entry name" value="SRSF"/>
</dbReference>
<dbReference type="SUPFAM" id="SSF57756">
    <property type="entry name" value="Retrovirus zinc finger-like domains"/>
    <property type="match status" value="1"/>
</dbReference>
<evidence type="ECO:0000313" key="7">
    <source>
        <dbReference type="EMBL" id="GFZ11081.1"/>
    </source>
</evidence>
<gene>
    <name evidence="7" type="ORF">Acr_22g0004790</name>
</gene>
<organism evidence="7 8">
    <name type="scientific">Actinidia rufa</name>
    <dbReference type="NCBI Taxonomy" id="165716"/>
    <lineage>
        <taxon>Eukaryota</taxon>
        <taxon>Viridiplantae</taxon>
        <taxon>Streptophyta</taxon>
        <taxon>Embryophyta</taxon>
        <taxon>Tracheophyta</taxon>
        <taxon>Spermatophyta</taxon>
        <taxon>Magnoliopsida</taxon>
        <taxon>eudicotyledons</taxon>
        <taxon>Gunneridae</taxon>
        <taxon>Pentapetalae</taxon>
        <taxon>asterids</taxon>
        <taxon>Ericales</taxon>
        <taxon>Actinidiaceae</taxon>
        <taxon>Actinidia</taxon>
    </lineage>
</organism>
<evidence type="ECO:0000256" key="3">
    <source>
        <dbReference type="ARBA" id="ARBA00023187"/>
    </source>
</evidence>
<keyword evidence="3" id="KW-0508">mRNA splicing</keyword>
<dbReference type="SUPFAM" id="SSF54928">
    <property type="entry name" value="RNA-binding domain, RBD"/>
    <property type="match status" value="1"/>
</dbReference>
<dbReference type="OrthoDB" id="1099063at2759"/>
<protein>
    <submittedName>
        <fullName evidence="7">Arginine/serine-rich zinc knuckle-containing protein 33</fullName>
    </submittedName>
</protein>
<evidence type="ECO:0000256" key="2">
    <source>
        <dbReference type="ARBA" id="ARBA00022728"/>
    </source>
</evidence>
<dbReference type="InterPro" id="IPR001878">
    <property type="entry name" value="Znf_CCHC"/>
</dbReference>
<dbReference type="InterPro" id="IPR035979">
    <property type="entry name" value="RBD_domain_sf"/>
</dbReference>
<dbReference type="PROSITE" id="PS50158">
    <property type="entry name" value="ZF_CCHC"/>
    <property type="match status" value="2"/>
</dbReference>
<dbReference type="SMART" id="SM00343">
    <property type="entry name" value="ZnF_C2HC"/>
    <property type="match status" value="2"/>
</dbReference>
<proteinExistence type="predicted"/>
<dbReference type="PANTHER" id="PTHR23147">
    <property type="entry name" value="SERINE/ARGININE RICH SPLICING FACTOR"/>
    <property type="match status" value="1"/>
</dbReference>
<dbReference type="EMBL" id="BJWL01000022">
    <property type="protein sequence ID" value="GFZ11081.1"/>
    <property type="molecule type" value="Genomic_DNA"/>
</dbReference>
<keyword evidence="8" id="KW-1185">Reference proteome</keyword>
<name>A0A7J0GK13_9ERIC</name>
<evidence type="ECO:0000256" key="5">
    <source>
        <dbReference type="SAM" id="MobiDB-lite"/>
    </source>
</evidence>
<keyword evidence="4" id="KW-0863">Zinc-finger</keyword>
<feature type="region of interest" description="Disordered" evidence="5">
    <location>
        <begin position="196"/>
        <end position="230"/>
    </location>
</feature>
<dbReference type="Pfam" id="PF00098">
    <property type="entry name" value="zf-CCHC"/>
    <property type="match status" value="2"/>
</dbReference>
<reference evidence="7 8" key="1">
    <citation type="submission" date="2019-07" db="EMBL/GenBank/DDBJ databases">
        <title>De Novo Assembly of kiwifruit Actinidia rufa.</title>
        <authorList>
            <person name="Sugita-Konishi S."/>
            <person name="Sato K."/>
            <person name="Mori E."/>
            <person name="Abe Y."/>
            <person name="Kisaki G."/>
            <person name="Hamano K."/>
            <person name="Suezawa K."/>
            <person name="Otani M."/>
            <person name="Fukuda T."/>
            <person name="Manabe T."/>
            <person name="Gomi K."/>
            <person name="Tabuchi M."/>
            <person name="Akimitsu K."/>
            <person name="Kataoka I."/>
        </authorList>
    </citation>
    <scope>NUCLEOTIDE SEQUENCE [LARGE SCALE GENOMIC DNA]</scope>
    <source>
        <strain evidence="8">cv. Fuchu</strain>
    </source>
</reference>